<evidence type="ECO:0000256" key="1">
    <source>
        <dbReference type="SAM" id="Phobius"/>
    </source>
</evidence>
<dbReference type="InterPro" id="IPR022385">
    <property type="entry name" value="Rhs_assc_core"/>
</dbReference>
<evidence type="ECO:0000313" key="3">
    <source>
        <dbReference type="EMBL" id="VDH03406.1"/>
    </source>
</evidence>
<keyword evidence="1" id="KW-0472">Membrane</keyword>
<sequence>MQYGNNPIEIGRLQPTAYSLLLDRGYTSHEHLFEVGLIHMNGRLYDPLLRRFLNADEHIQDPYNTQNYNKYGYVYNNPLMYNDPSGEIFFFAALAPILGKVLAGAIVGGVTYAIHAIVNKNWSWSGFGKSVLMGVIMGAVSGGLNPEIFASTGGVLLSMGEQVLSSVLPSWEFSIGNFDFSISPSIAIGKGWGFGANVSATFHAGDFSLSAGFGLMHYSSHAGSGLKGWEYRKSVMANYDDGKFGMSLGINFWSGLHEQQTGMIGFRHGDFSMSYENDGKPFSGTLGDGGDSYRTAAASIGIGDFSLGMNLFTGLRDKKSYEIENSGKWDGKEGELGMPVIKNRIHYKYGLVYEKESKYRLGALYIGYKNYRFGINSDRHVRHTFQNRWTHNARFAAQRAFEVIDFNTYKYFQYHTKNKFTSW</sequence>
<accession>A0A7Z8YNR4</accession>
<proteinExistence type="predicted"/>
<dbReference type="NCBIfam" id="TIGR03696">
    <property type="entry name" value="Rhs_assc_core"/>
    <property type="match status" value="1"/>
</dbReference>
<reference evidence="3 4" key="1">
    <citation type="submission" date="2018-11" db="EMBL/GenBank/DDBJ databases">
        <authorList>
            <consortium name="Pathogen Informatics"/>
        </authorList>
    </citation>
    <scope>NUCLEOTIDE SEQUENCE [LARGE SCALE GENOMIC DNA]</scope>
    <source>
        <strain evidence="3 4">NCTC12929</strain>
    </source>
</reference>
<dbReference type="RefSeq" id="WP_260391216.1">
    <property type="nucleotide sequence ID" value="NZ_UYIV01000001.1"/>
</dbReference>
<dbReference type="EMBL" id="UYIV01000001">
    <property type="protein sequence ID" value="VDH03406.1"/>
    <property type="molecule type" value="Genomic_DNA"/>
</dbReference>
<feature type="transmembrane region" description="Helical" evidence="1">
    <location>
        <begin position="88"/>
        <end position="114"/>
    </location>
</feature>
<name>A0A7Z8YNR4_9FLAO</name>
<organism evidence="3 4">
    <name type="scientific">Bergeyella zoohelcum</name>
    <dbReference type="NCBI Taxonomy" id="1015"/>
    <lineage>
        <taxon>Bacteria</taxon>
        <taxon>Pseudomonadati</taxon>
        <taxon>Bacteroidota</taxon>
        <taxon>Flavobacteriia</taxon>
        <taxon>Flavobacteriales</taxon>
        <taxon>Weeksellaceae</taxon>
        <taxon>Bergeyella</taxon>
    </lineage>
</organism>
<dbReference type="AlphaFoldDB" id="A0A7Z8YNR4"/>
<gene>
    <name evidence="3" type="ORF">NCTC12929_00789</name>
</gene>
<feature type="transmembrane region" description="Helical" evidence="1">
    <location>
        <begin position="126"/>
        <end position="144"/>
    </location>
</feature>
<keyword evidence="1" id="KW-1133">Transmembrane helix</keyword>
<protein>
    <submittedName>
        <fullName evidence="3">RHS repeat-associated core domain</fullName>
    </submittedName>
</protein>
<dbReference type="Proteomes" id="UP000270205">
    <property type="component" value="Unassembled WGS sequence"/>
</dbReference>
<comment type="caution">
    <text evidence="3">The sequence shown here is derived from an EMBL/GenBank/DDBJ whole genome shotgun (WGS) entry which is preliminary data.</text>
</comment>
<evidence type="ECO:0000313" key="4">
    <source>
        <dbReference type="Proteomes" id="UP000270205"/>
    </source>
</evidence>
<evidence type="ECO:0000259" key="2">
    <source>
        <dbReference type="Pfam" id="PF15528"/>
    </source>
</evidence>
<keyword evidence="1" id="KW-0812">Transmembrane</keyword>
<dbReference type="Gene3D" id="2.180.10.10">
    <property type="entry name" value="RHS repeat-associated core"/>
    <property type="match status" value="1"/>
</dbReference>
<dbReference type="Pfam" id="PF15528">
    <property type="entry name" value="Ntox23"/>
    <property type="match status" value="1"/>
</dbReference>
<feature type="domain" description="Bacterial toxin 23" evidence="2">
    <location>
        <begin position="192"/>
        <end position="392"/>
    </location>
</feature>
<dbReference type="InterPro" id="IPR029115">
    <property type="entry name" value="Ntox23"/>
</dbReference>